<dbReference type="Gene3D" id="2.40.320.10">
    <property type="entry name" value="Hypothetical Protein Pfu-838710-001"/>
    <property type="match status" value="1"/>
</dbReference>
<feature type="domain" description="NadR/Ttd14 AAA" evidence="1">
    <location>
        <begin position="18"/>
        <end position="192"/>
    </location>
</feature>
<dbReference type="Pfam" id="PF13521">
    <property type="entry name" value="AAA_28"/>
    <property type="match status" value="1"/>
</dbReference>
<keyword evidence="3" id="KW-1185">Reference proteome</keyword>
<dbReference type="GO" id="GO:0045494">
    <property type="term" value="P:photoreceptor cell maintenance"/>
    <property type="evidence" value="ECO:0007669"/>
    <property type="project" value="TreeGrafter"/>
</dbReference>
<accession>A0A2G9U1G5</accession>
<dbReference type="InterPro" id="IPR027417">
    <property type="entry name" value="P-loop_NTPase"/>
</dbReference>
<dbReference type="SUPFAM" id="SSF55154">
    <property type="entry name" value="CYTH-like phosphatases"/>
    <property type="match status" value="1"/>
</dbReference>
<dbReference type="GO" id="GO:0005525">
    <property type="term" value="F:GTP binding"/>
    <property type="evidence" value="ECO:0007669"/>
    <property type="project" value="TreeGrafter"/>
</dbReference>
<dbReference type="GO" id="GO:0070300">
    <property type="term" value="F:phosphatidic acid binding"/>
    <property type="evidence" value="ECO:0007669"/>
    <property type="project" value="TreeGrafter"/>
</dbReference>
<gene>
    <name evidence="2" type="ORF">TELCIR_14396</name>
</gene>
<protein>
    <recommendedName>
        <fullName evidence="1">NadR/Ttd14 AAA domain-containing protein</fullName>
    </recommendedName>
</protein>
<dbReference type="InterPro" id="IPR033469">
    <property type="entry name" value="CYTH-like_dom_sf"/>
</dbReference>
<dbReference type="FunFam" id="3.40.50.300:FF:001321">
    <property type="entry name" value="Uncharacterized protein, isoform B"/>
    <property type="match status" value="1"/>
</dbReference>
<dbReference type="SUPFAM" id="SSF52540">
    <property type="entry name" value="P-loop containing nucleoside triphosphate hydrolases"/>
    <property type="match status" value="1"/>
</dbReference>
<evidence type="ECO:0000313" key="2">
    <source>
        <dbReference type="EMBL" id="PIO63988.1"/>
    </source>
</evidence>
<dbReference type="PANTHER" id="PTHR34932">
    <property type="entry name" value="TRPL TRANSLOCATION DEFECT PROTEIN 14"/>
    <property type="match status" value="1"/>
</dbReference>
<dbReference type="EMBL" id="KZ350337">
    <property type="protein sequence ID" value="PIO63988.1"/>
    <property type="molecule type" value="Genomic_DNA"/>
</dbReference>
<dbReference type="OrthoDB" id="6375174at2759"/>
<dbReference type="InterPro" id="IPR053227">
    <property type="entry name" value="TRPL-trafficking_regulator"/>
</dbReference>
<dbReference type="GO" id="GO:0035091">
    <property type="term" value="F:phosphatidylinositol binding"/>
    <property type="evidence" value="ECO:0007669"/>
    <property type="project" value="TreeGrafter"/>
</dbReference>
<name>A0A2G9U1G5_TELCI</name>
<dbReference type="Proteomes" id="UP000230423">
    <property type="component" value="Unassembled WGS sequence"/>
</dbReference>
<evidence type="ECO:0000313" key="3">
    <source>
        <dbReference type="Proteomes" id="UP000230423"/>
    </source>
</evidence>
<organism evidence="2 3">
    <name type="scientific">Teladorsagia circumcincta</name>
    <name type="common">Brown stomach worm</name>
    <name type="synonym">Ostertagia circumcincta</name>
    <dbReference type="NCBI Taxonomy" id="45464"/>
    <lineage>
        <taxon>Eukaryota</taxon>
        <taxon>Metazoa</taxon>
        <taxon>Ecdysozoa</taxon>
        <taxon>Nematoda</taxon>
        <taxon>Chromadorea</taxon>
        <taxon>Rhabditida</taxon>
        <taxon>Rhabditina</taxon>
        <taxon>Rhabditomorpha</taxon>
        <taxon>Strongyloidea</taxon>
        <taxon>Trichostrongylidae</taxon>
        <taxon>Teladorsagia</taxon>
    </lineage>
</organism>
<reference evidence="2 3" key="1">
    <citation type="submission" date="2015-09" db="EMBL/GenBank/DDBJ databases">
        <title>Draft genome of the parasitic nematode Teladorsagia circumcincta isolate WARC Sus (inbred).</title>
        <authorList>
            <person name="Mitreva M."/>
        </authorList>
    </citation>
    <scope>NUCLEOTIDE SEQUENCE [LARGE SCALE GENOMIC DNA]</scope>
    <source>
        <strain evidence="2 3">S</strain>
    </source>
</reference>
<evidence type="ECO:0000259" key="1">
    <source>
        <dbReference type="Pfam" id="PF13521"/>
    </source>
</evidence>
<dbReference type="AlphaFoldDB" id="A0A2G9U1G5"/>
<dbReference type="PANTHER" id="PTHR34932:SF1">
    <property type="entry name" value="TRPL TRANSLOCATION DEFECT PROTEIN 14"/>
    <property type="match status" value="1"/>
</dbReference>
<sequence length="412" mass="47720">MENEVSAPLSPKARQVYKLVLTGGPCGGKSTGQDRLATFFENIGWKVYTVPETATILLGGRVKFEELNHEQAYIFQRDLLRTMLQIEDTFFNQAEAGVGRNVLIICDRGGMDPSAYTNRESWFRMLSEIGVEEFDLLNKRYDQVVHLVTAADGAEEYYTLSNNTARKENVEAAKEMDDKTRKAWLGHPYLDIVDNTECRKFEDKVLKLIQVVCDRTGIDSQDRLSKNSRKRKWLVRSIDECRFVKYEQFNIKHDYLLSDNTDTQIRIRSREQNGRSTYTVTRRELHRGKEFVETRTQITFREYTRYQTMKDRSRAALHKQRRCFMVGNQYFNLDLYTIIPPSATSLQLNGHLIFLETYTTVPKGEPLSLPDFLEIEKEITGQPAYSMYSMAKIPNTENEMGDFAGAAEFQDE</sequence>
<dbReference type="Gene3D" id="3.40.50.300">
    <property type="entry name" value="P-loop containing nucleotide triphosphate hydrolases"/>
    <property type="match status" value="1"/>
</dbReference>
<dbReference type="InterPro" id="IPR038727">
    <property type="entry name" value="NadR/Ttd14_AAA_dom"/>
</dbReference>
<proteinExistence type="predicted"/>